<feature type="non-terminal residue" evidence="6">
    <location>
        <position position="296"/>
    </location>
</feature>
<dbReference type="Proteomes" id="UP001152795">
    <property type="component" value="Unassembled WGS sequence"/>
</dbReference>
<dbReference type="OrthoDB" id="10263264at2759"/>
<dbReference type="Gene3D" id="2.60.120.780">
    <property type="entry name" value="PINIT domain"/>
    <property type="match status" value="1"/>
</dbReference>
<dbReference type="GO" id="GO:0000785">
    <property type="term" value="C:chromatin"/>
    <property type="evidence" value="ECO:0007669"/>
    <property type="project" value="TreeGrafter"/>
</dbReference>
<dbReference type="PANTHER" id="PTHR10782">
    <property type="entry name" value="ZINC FINGER MIZ DOMAIN-CONTAINING PROTEIN"/>
    <property type="match status" value="1"/>
</dbReference>
<evidence type="ECO:0000256" key="2">
    <source>
        <dbReference type="ARBA" id="ARBA00005383"/>
    </source>
</evidence>
<evidence type="ECO:0000256" key="1">
    <source>
        <dbReference type="ARBA" id="ARBA00004718"/>
    </source>
</evidence>
<evidence type="ECO:0000313" key="7">
    <source>
        <dbReference type="Proteomes" id="UP001152795"/>
    </source>
</evidence>
<keyword evidence="4" id="KW-0833">Ubl conjugation pathway</keyword>
<dbReference type="FunFam" id="2.60.120.780:FF:000001">
    <property type="entry name" value="E3 SUMO-protein ligase PIAS2 isoform X1"/>
    <property type="match status" value="1"/>
</dbReference>
<proteinExistence type="inferred from homology"/>
<dbReference type="PROSITE" id="PS50800">
    <property type="entry name" value="SAP"/>
    <property type="match status" value="1"/>
</dbReference>
<comment type="caution">
    <text evidence="6">The sequence shown here is derived from an EMBL/GenBank/DDBJ whole genome shotgun (WGS) entry which is preliminary data.</text>
</comment>
<feature type="compositionally biased region" description="Low complexity" evidence="5">
    <location>
        <begin position="96"/>
        <end position="115"/>
    </location>
</feature>
<dbReference type="GO" id="GO:0016925">
    <property type="term" value="P:protein sumoylation"/>
    <property type="evidence" value="ECO:0007669"/>
    <property type="project" value="UniProtKB-UniPathway"/>
</dbReference>
<accession>A0A7D9LF03</accession>
<protein>
    <submittedName>
        <fullName evidence="6">Uncharacterized protein</fullName>
    </submittedName>
</protein>
<evidence type="ECO:0000256" key="3">
    <source>
        <dbReference type="ARBA" id="ARBA00022679"/>
    </source>
</evidence>
<dbReference type="GO" id="GO:0061665">
    <property type="term" value="F:SUMO ligase activity"/>
    <property type="evidence" value="ECO:0007669"/>
    <property type="project" value="TreeGrafter"/>
</dbReference>
<name>A0A7D9LF03_PARCT</name>
<keyword evidence="7" id="KW-1185">Reference proteome</keyword>
<dbReference type="EMBL" id="CACRXK020018621">
    <property type="protein sequence ID" value="CAB4032705.1"/>
    <property type="molecule type" value="Genomic_DNA"/>
</dbReference>
<comment type="pathway">
    <text evidence="1">Protein modification; protein sumoylation.</text>
</comment>
<evidence type="ECO:0000313" key="6">
    <source>
        <dbReference type="EMBL" id="CAB4032705.1"/>
    </source>
</evidence>
<dbReference type="InterPro" id="IPR036361">
    <property type="entry name" value="SAP_dom_sf"/>
</dbReference>
<comment type="similarity">
    <text evidence="2">Belongs to the PIAS family.</text>
</comment>
<dbReference type="Pfam" id="PF14324">
    <property type="entry name" value="PINIT"/>
    <property type="match status" value="1"/>
</dbReference>
<dbReference type="Gene3D" id="1.10.720.30">
    <property type="entry name" value="SAP domain"/>
    <property type="match status" value="1"/>
</dbReference>
<gene>
    <name evidence="6" type="ORF">PACLA_8A046388</name>
</gene>
<feature type="region of interest" description="Disordered" evidence="5">
    <location>
        <begin position="96"/>
        <end position="116"/>
    </location>
</feature>
<evidence type="ECO:0000256" key="5">
    <source>
        <dbReference type="SAM" id="MobiDB-lite"/>
    </source>
</evidence>
<organism evidence="6 7">
    <name type="scientific">Paramuricea clavata</name>
    <name type="common">Red gorgonian</name>
    <name type="synonym">Violescent sea-whip</name>
    <dbReference type="NCBI Taxonomy" id="317549"/>
    <lineage>
        <taxon>Eukaryota</taxon>
        <taxon>Metazoa</taxon>
        <taxon>Cnidaria</taxon>
        <taxon>Anthozoa</taxon>
        <taxon>Octocorallia</taxon>
        <taxon>Malacalcyonacea</taxon>
        <taxon>Plexauridae</taxon>
        <taxon>Paramuricea</taxon>
    </lineage>
</organism>
<dbReference type="SMART" id="SM00513">
    <property type="entry name" value="SAP"/>
    <property type="match status" value="1"/>
</dbReference>
<sequence length="296" mass="33712">MVDEFIEVRHMVKSFRVAELQELLGFANRSKTGRKHQLMGRALDMLKCEPGPKVRAKISELYGNRFPRRMYSAPYIPRQAFSSGVYSSMGESSRSASLLAPQRPSQSSSSSTSLPVHPDVKLKSLPFYDFKDELVRPHSLVPQGKSSRFQDSYILFHLSPQQVNEVVSSRDTRPMSSSEYNVQIQLRFCLLETSCEQDDLYPHSAGLKVNGKLCQLPGFVPRDNKGEHKKCGRPVDITSYCRLSSTIPNHIHVTWEQDPLQRFVVTVHLVRKVTSSCLIQRLKIRGRRNPDHSRAL</sequence>
<dbReference type="PROSITE" id="PS51466">
    <property type="entry name" value="PINIT"/>
    <property type="match status" value="1"/>
</dbReference>
<dbReference type="GO" id="GO:0003712">
    <property type="term" value="F:transcription coregulator activity"/>
    <property type="evidence" value="ECO:0007669"/>
    <property type="project" value="TreeGrafter"/>
</dbReference>
<dbReference type="SUPFAM" id="SSF68906">
    <property type="entry name" value="SAP domain"/>
    <property type="match status" value="1"/>
</dbReference>
<evidence type="ECO:0000256" key="4">
    <source>
        <dbReference type="ARBA" id="ARBA00022786"/>
    </source>
</evidence>
<dbReference type="InterPro" id="IPR003034">
    <property type="entry name" value="SAP_dom"/>
</dbReference>
<reference evidence="6" key="1">
    <citation type="submission" date="2020-04" db="EMBL/GenBank/DDBJ databases">
        <authorList>
            <person name="Alioto T."/>
            <person name="Alioto T."/>
            <person name="Gomez Garrido J."/>
        </authorList>
    </citation>
    <scope>NUCLEOTIDE SEQUENCE</scope>
    <source>
        <strain evidence="6">A484AB</strain>
    </source>
</reference>
<dbReference type="FunFam" id="1.10.720.30:FF:000001">
    <property type="entry name" value="E3 SUMO-protein ligase PIAS2 isoform 1"/>
    <property type="match status" value="1"/>
</dbReference>
<dbReference type="InterPro" id="IPR038654">
    <property type="entry name" value="PINIT_sf"/>
</dbReference>
<dbReference type="PANTHER" id="PTHR10782:SF94">
    <property type="entry name" value="SUPPRESSOR OF VARIEGATION 2-10, ISOFORM I"/>
    <property type="match status" value="1"/>
</dbReference>
<dbReference type="InterPro" id="IPR023321">
    <property type="entry name" value="PINIT"/>
</dbReference>
<dbReference type="UniPathway" id="UPA00886"/>
<dbReference type="AlphaFoldDB" id="A0A7D9LF03"/>
<dbReference type="GO" id="GO:0006357">
    <property type="term" value="P:regulation of transcription by RNA polymerase II"/>
    <property type="evidence" value="ECO:0007669"/>
    <property type="project" value="TreeGrafter"/>
</dbReference>
<keyword evidence="3" id="KW-0808">Transferase</keyword>